<protein>
    <submittedName>
        <fullName evidence="1">Uncharacterized protein</fullName>
    </submittedName>
</protein>
<name>A0A8J8T143_HALGN</name>
<dbReference type="EMBL" id="RRYP01011481">
    <property type="protein sequence ID" value="TNV77706.1"/>
    <property type="molecule type" value="Genomic_DNA"/>
</dbReference>
<keyword evidence="2" id="KW-1185">Reference proteome</keyword>
<comment type="caution">
    <text evidence="1">The sequence shown here is derived from an EMBL/GenBank/DDBJ whole genome shotgun (WGS) entry which is preliminary data.</text>
</comment>
<proteinExistence type="predicted"/>
<evidence type="ECO:0000313" key="1">
    <source>
        <dbReference type="EMBL" id="TNV77706.1"/>
    </source>
</evidence>
<sequence>MEAHPQFEDILCIEDVSPHATSKIIEEAKDIQLPPSPPQYFAPQAAARSNRGRKAKNHKDMEKINAHFPPAVDMRQVFRKFKDAMLSETPSLWKDELKWRLGANEFKLLQEFLADKECVYAYKALQNGYQKRPNAAKENKKESLLSKLCYKINQSTVDEFMKRKELNFAFFCALNETINFLVADNAKPEAILAARSLGSISLMYAEQLRFV</sequence>
<accession>A0A8J8T143</accession>
<reference evidence="1" key="1">
    <citation type="submission" date="2019-06" db="EMBL/GenBank/DDBJ databases">
        <authorList>
            <person name="Zheng W."/>
        </authorList>
    </citation>
    <scope>NUCLEOTIDE SEQUENCE</scope>
    <source>
        <strain evidence="1">QDHG01</strain>
    </source>
</reference>
<gene>
    <name evidence="1" type="ORF">FGO68_gene16184</name>
</gene>
<organism evidence="1 2">
    <name type="scientific">Halteria grandinella</name>
    <dbReference type="NCBI Taxonomy" id="5974"/>
    <lineage>
        <taxon>Eukaryota</taxon>
        <taxon>Sar</taxon>
        <taxon>Alveolata</taxon>
        <taxon>Ciliophora</taxon>
        <taxon>Intramacronucleata</taxon>
        <taxon>Spirotrichea</taxon>
        <taxon>Stichotrichia</taxon>
        <taxon>Sporadotrichida</taxon>
        <taxon>Halteriidae</taxon>
        <taxon>Halteria</taxon>
    </lineage>
</organism>
<dbReference type="Proteomes" id="UP000785679">
    <property type="component" value="Unassembled WGS sequence"/>
</dbReference>
<evidence type="ECO:0000313" key="2">
    <source>
        <dbReference type="Proteomes" id="UP000785679"/>
    </source>
</evidence>
<dbReference type="AlphaFoldDB" id="A0A8J8T143"/>